<proteinExistence type="predicted"/>
<evidence type="ECO:0000313" key="2">
    <source>
        <dbReference type="Proteomes" id="UP000596742"/>
    </source>
</evidence>
<reference evidence="1" key="1">
    <citation type="submission" date="2018-11" db="EMBL/GenBank/DDBJ databases">
        <authorList>
            <person name="Alioto T."/>
            <person name="Alioto T."/>
        </authorList>
    </citation>
    <scope>NUCLEOTIDE SEQUENCE</scope>
</reference>
<dbReference type="Proteomes" id="UP000596742">
    <property type="component" value="Unassembled WGS sequence"/>
</dbReference>
<organism evidence="1 2">
    <name type="scientific">Mytilus galloprovincialis</name>
    <name type="common">Mediterranean mussel</name>
    <dbReference type="NCBI Taxonomy" id="29158"/>
    <lineage>
        <taxon>Eukaryota</taxon>
        <taxon>Metazoa</taxon>
        <taxon>Spiralia</taxon>
        <taxon>Lophotrochozoa</taxon>
        <taxon>Mollusca</taxon>
        <taxon>Bivalvia</taxon>
        <taxon>Autobranchia</taxon>
        <taxon>Pteriomorphia</taxon>
        <taxon>Mytilida</taxon>
        <taxon>Mytiloidea</taxon>
        <taxon>Mytilidae</taxon>
        <taxon>Mytilinae</taxon>
        <taxon>Mytilus</taxon>
    </lineage>
</organism>
<accession>A0A8B6BG23</accession>
<keyword evidence="2" id="KW-1185">Reference proteome</keyword>
<name>A0A8B6BG23_MYTGA</name>
<protein>
    <submittedName>
        <fullName evidence="1">Uncharacterized protein</fullName>
    </submittedName>
</protein>
<dbReference type="InterPro" id="IPR018247">
    <property type="entry name" value="EF_Hand_1_Ca_BS"/>
</dbReference>
<gene>
    <name evidence="1" type="ORF">MGAL_10B075734</name>
</gene>
<dbReference type="EMBL" id="UYJE01000087">
    <property type="protein sequence ID" value="VDH89984.1"/>
    <property type="molecule type" value="Genomic_DNA"/>
</dbReference>
<evidence type="ECO:0000313" key="1">
    <source>
        <dbReference type="EMBL" id="VDH89984.1"/>
    </source>
</evidence>
<comment type="caution">
    <text evidence="1">The sequence shown here is derived from an EMBL/GenBank/DDBJ whole genome shotgun (WGS) entry which is preliminary data.</text>
</comment>
<sequence length="247" mass="28773">MAVLQYRLTEIFAGLKKETDNKLTLIVEIALKRFGKKRRKYWRQKGFRMQREEYKDGVVKEGEKLKISLEGQFQIDTIRSSKEQIIFNHNKRRNYRTFSIVSDQQEPPRGDVIVYRTKEKIVQQTVTDELGNENKSGLWSFLCNNVVKVATSKKVAIENGIEELVRLPIDGQLFDPNQDDRVNIDDLQCTIPVLRKPSLSRRKQQLSEDECYKPGVKLNISDEKTIEQRVKIGIQNRDIRNMGTSKA</sequence>
<dbReference type="AlphaFoldDB" id="A0A8B6BG23"/>
<dbReference type="PROSITE" id="PS00018">
    <property type="entry name" value="EF_HAND_1"/>
    <property type="match status" value="1"/>
</dbReference>